<evidence type="ECO:0000259" key="3">
    <source>
        <dbReference type="Pfam" id="PF03807"/>
    </source>
</evidence>
<evidence type="ECO:0000313" key="4">
    <source>
        <dbReference type="EMBL" id="SDP90462.1"/>
    </source>
</evidence>
<gene>
    <name evidence="4" type="ORF">SAMN04490184_5749</name>
</gene>
<evidence type="ECO:0000256" key="1">
    <source>
        <dbReference type="ARBA" id="ARBA00005525"/>
    </source>
</evidence>
<reference evidence="4 5" key="1">
    <citation type="submission" date="2016-10" db="EMBL/GenBank/DDBJ databases">
        <authorList>
            <person name="Varghese N."/>
            <person name="Submissions S."/>
        </authorList>
    </citation>
    <scope>NUCLEOTIDE SEQUENCE [LARGE SCALE GENOMIC DNA]</scope>
    <source>
        <strain evidence="4 5">BS2774</strain>
    </source>
</reference>
<organism evidence="4 5">
    <name type="scientific">Pseudomonas extremorientalis</name>
    <dbReference type="NCBI Taxonomy" id="169669"/>
    <lineage>
        <taxon>Bacteria</taxon>
        <taxon>Pseudomonadati</taxon>
        <taxon>Pseudomonadota</taxon>
        <taxon>Gammaproteobacteria</taxon>
        <taxon>Pseudomonadales</taxon>
        <taxon>Pseudomonadaceae</taxon>
        <taxon>Pseudomonas</taxon>
    </lineage>
</organism>
<dbReference type="SUPFAM" id="SSF51735">
    <property type="entry name" value="NAD(P)-binding Rossmann-fold domains"/>
    <property type="match status" value="1"/>
</dbReference>
<dbReference type="InterPro" id="IPR036291">
    <property type="entry name" value="NAD(P)-bd_dom_sf"/>
</dbReference>
<keyword evidence="5" id="KW-1185">Reference proteome</keyword>
<dbReference type="InterPro" id="IPR028939">
    <property type="entry name" value="P5C_Rdtase_cat_N"/>
</dbReference>
<comment type="similarity">
    <text evidence="1">Belongs to the pyrroline-5-carboxylate reductase family.</text>
</comment>
<dbReference type="Gene3D" id="3.40.50.720">
    <property type="entry name" value="NAD(P)-binding Rossmann-like Domain"/>
    <property type="match status" value="1"/>
</dbReference>
<evidence type="ECO:0000256" key="2">
    <source>
        <dbReference type="ARBA" id="ARBA00023002"/>
    </source>
</evidence>
<accession>A0ABY0T578</accession>
<keyword evidence="2" id="KW-0560">Oxidoreductase</keyword>
<name>A0ABY0T578_9PSED</name>
<dbReference type="Pfam" id="PF03807">
    <property type="entry name" value="F420_oxidored"/>
    <property type="match status" value="1"/>
</dbReference>
<dbReference type="EMBL" id="LT629708">
    <property type="protein sequence ID" value="SDP90462.1"/>
    <property type="molecule type" value="Genomic_DNA"/>
</dbReference>
<protein>
    <submittedName>
        <fullName evidence="4">Pyrroline-5-carboxylate reductase</fullName>
    </submittedName>
</protein>
<feature type="domain" description="Pyrroline-5-carboxylate reductase catalytic N-terminal" evidence="3">
    <location>
        <begin position="25"/>
        <end position="117"/>
    </location>
</feature>
<dbReference type="PANTHER" id="PTHR11645:SF0">
    <property type="entry name" value="PYRROLINE-5-CARBOXYLATE REDUCTASE 3"/>
    <property type="match status" value="1"/>
</dbReference>
<proteinExistence type="inferred from homology"/>
<evidence type="ECO:0000313" key="5">
    <source>
        <dbReference type="Proteomes" id="UP000182654"/>
    </source>
</evidence>
<dbReference type="PANTHER" id="PTHR11645">
    <property type="entry name" value="PYRROLINE-5-CARBOXYLATE REDUCTASE"/>
    <property type="match status" value="1"/>
</dbReference>
<dbReference type="Proteomes" id="UP000182654">
    <property type="component" value="Chromosome I"/>
</dbReference>
<sequence>MPRFPTVKGQVAMDMNDCKTVLSTRIGIVGSGHLGVALAQGLIAAGLPRANLLLSNRHSSAARGRLKKAGLEDRYADNRRVVDESQLILLTVRPQDYRALSGLQLKSGTVLVSFIAGLPVERIKSLFQPPPQIVRVMVSAPDTIAGACAIGARYGADSALVDGLLRRLGVELINLPSEAEFDAFTVYGPCLPIVLTYCESLAVKVSQEAIARGATACNLPPWGKVIAWANAVRPRGLDDRARRDYLHSATTPGGVTEALLDAVGEGLTLSDCFRAGIARSQRLAG</sequence>